<name>A0ABV2WJR2_9NOCA</name>
<organism evidence="6 7">
    <name type="scientific">Nocardia rhamnosiphila</name>
    <dbReference type="NCBI Taxonomy" id="426716"/>
    <lineage>
        <taxon>Bacteria</taxon>
        <taxon>Bacillati</taxon>
        <taxon>Actinomycetota</taxon>
        <taxon>Actinomycetes</taxon>
        <taxon>Mycobacteriales</taxon>
        <taxon>Nocardiaceae</taxon>
        <taxon>Nocardia</taxon>
    </lineage>
</organism>
<keyword evidence="1" id="KW-0813">Transport</keyword>
<dbReference type="PANTHER" id="PTHR42788">
    <property type="entry name" value="TAURINE IMPORT ATP-BINDING PROTEIN-RELATED"/>
    <property type="match status" value="1"/>
</dbReference>
<dbReference type="Proteomes" id="UP001550628">
    <property type="component" value="Unassembled WGS sequence"/>
</dbReference>
<dbReference type="PROSITE" id="PS00211">
    <property type="entry name" value="ABC_TRANSPORTER_1"/>
    <property type="match status" value="1"/>
</dbReference>
<evidence type="ECO:0000313" key="7">
    <source>
        <dbReference type="Proteomes" id="UP001550628"/>
    </source>
</evidence>
<comment type="caution">
    <text evidence="6">The sequence shown here is derived from an EMBL/GenBank/DDBJ whole genome shotgun (WGS) entry which is preliminary data.</text>
</comment>
<dbReference type="GO" id="GO:0005524">
    <property type="term" value="F:ATP binding"/>
    <property type="evidence" value="ECO:0007669"/>
    <property type="project" value="UniProtKB-KW"/>
</dbReference>
<feature type="region of interest" description="Disordered" evidence="4">
    <location>
        <begin position="1"/>
        <end position="24"/>
    </location>
</feature>
<dbReference type="InterPro" id="IPR050166">
    <property type="entry name" value="ABC_transporter_ATP-bind"/>
</dbReference>
<reference evidence="6 7" key="1">
    <citation type="submission" date="2024-06" db="EMBL/GenBank/DDBJ databases">
        <title>The Natural Products Discovery Center: Release of the First 8490 Sequenced Strains for Exploring Actinobacteria Biosynthetic Diversity.</title>
        <authorList>
            <person name="Kalkreuter E."/>
            <person name="Kautsar S.A."/>
            <person name="Yang D."/>
            <person name="Bader C.D."/>
            <person name="Teijaro C.N."/>
            <person name="Fluegel L."/>
            <person name="Davis C.M."/>
            <person name="Simpson J.R."/>
            <person name="Lauterbach L."/>
            <person name="Steele A.D."/>
            <person name="Gui C."/>
            <person name="Meng S."/>
            <person name="Li G."/>
            <person name="Viehrig K."/>
            <person name="Ye F."/>
            <person name="Su P."/>
            <person name="Kiefer A.F."/>
            <person name="Nichols A."/>
            <person name="Cepeda A.J."/>
            <person name="Yan W."/>
            <person name="Fan B."/>
            <person name="Jiang Y."/>
            <person name="Adhikari A."/>
            <person name="Zheng C.-J."/>
            <person name="Schuster L."/>
            <person name="Cowan T.M."/>
            <person name="Smanski M.J."/>
            <person name="Chevrette M.G."/>
            <person name="De Carvalho L.P.S."/>
            <person name="Shen B."/>
        </authorList>
    </citation>
    <scope>NUCLEOTIDE SEQUENCE [LARGE SCALE GENOMIC DNA]</scope>
    <source>
        <strain evidence="6 7">NPDC019708</strain>
    </source>
</reference>
<dbReference type="EMBL" id="JBEYBF010000002">
    <property type="protein sequence ID" value="MEU1951121.1"/>
    <property type="molecule type" value="Genomic_DNA"/>
</dbReference>
<evidence type="ECO:0000256" key="2">
    <source>
        <dbReference type="ARBA" id="ARBA00022741"/>
    </source>
</evidence>
<keyword evidence="3 6" id="KW-0067">ATP-binding</keyword>
<protein>
    <submittedName>
        <fullName evidence="6">ABC transporter ATP-binding protein</fullName>
    </submittedName>
</protein>
<evidence type="ECO:0000256" key="1">
    <source>
        <dbReference type="ARBA" id="ARBA00022448"/>
    </source>
</evidence>
<evidence type="ECO:0000256" key="4">
    <source>
        <dbReference type="SAM" id="MobiDB-lite"/>
    </source>
</evidence>
<evidence type="ECO:0000313" key="6">
    <source>
        <dbReference type="EMBL" id="MEU1951121.1"/>
    </source>
</evidence>
<dbReference type="InterPro" id="IPR003593">
    <property type="entry name" value="AAA+_ATPase"/>
</dbReference>
<gene>
    <name evidence="6" type="ORF">ABZ510_04610</name>
</gene>
<dbReference type="RefSeq" id="WP_356955061.1">
    <property type="nucleotide sequence ID" value="NZ_JBEYBD010000003.1"/>
</dbReference>
<feature type="compositionally biased region" description="Basic and acidic residues" evidence="4">
    <location>
        <begin position="11"/>
        <end position="24"/>
    </location>
</feature>
<dbReference type="Pfam" id="PF00005">
    <property type="entry name" value="ABC_tran"/>
    <property type="match status" value="1"/>
</dbReference>
<evidence type="ECO:0000259" key="5">
    <source>
        <dbReference type="PROSITE" id="PS50893"/>
    </source>
</evidence>
<keyword evidence="7" id="KW-1185">Reference proteome</keyword>
<dbReference type="InterPro" id="IPR017871">
    <property type="entry name" value="ABC_transporter-like_CS"/>
</dbReference>
<evidence type="ECO:0000256" key="3">
    <source>
        <dbReference type="ARBA" id="ARBA00022840"/>
    </source>
</evidence>
<dbReference type="PANTHER" id="PTHR42788:SF13">
    <property type="entry name" value="ALIPHATIC SULFONATES IMPORT ATP-BINDING PROTEIN SSUB"/>
    <property type="match status" value="1"/>
</dbReference>
<accession>A0ABV2WJR2</accession>
<dbReference type="CDD" id="cd03293">
    <property type="entry name" value="ABC_NrtD_SsuB_transporters"/>
    <property type="match status" value="1"/>
</dbReference>
<dbReference type="SMART" id="SM00382">
    <property type="entry name" value="AAA"/>
    <property type="match status" value="1"/>
</dbReference>
<dbReference type="Gene3D" id="3.40.50.300">
    <property type="entry name" value="P-loop containing nucleotide triphosphate hydrolases"/>
    <property type="match status" value="1"/>
</dbReference>
<dbReference type="PROSITE" id="PS50893">
    <property type="entry name" value="ABC_TRANSPORTER_2"/>
    <property type="match status" value="1"/>
</dbReference>
<dbReference type="InterPro" id="IPR003439">
    <property type="entry name" value="ABC_transporter-like_ATP-bd"/>
</dbReference>
<dbReference type="InterPro" id="IPR027417">
    <property type="entry name" value="P-loop_NTPase"/>
</dbReference>
<proteinExistence type="predicted"/>
<feature type="domain" description="ABC transporter" evidence="5">
    <location>
        <begin position="28"/>
        <end position="254"/>
    </location>
</feature>
<sequence>MSDTHTVTDGPPERPGTHPEQARTADKIRIEGLDYRYRPRGRDEVVALADVDLTVRRGEFLSVVGPSGCGKSTLLRVIAGLQQPTAGRVRLHQENPARPLVAPVFQEYSIFPWRTVEDNVRLGLDAAGVERRTARERVHGWLERVGLRGFEKAFPGNLSGGMKQRVALARAFVVEPEILLMDEPFAALDAQLRKVLQEELISIVREHRYTVFFVTHNLDEAILLSDRIALMSARPGRIQQLIDVPFGHPRKPELRQDPEFVRLEEDLWSRLRGEVHVATGGTR</sequence>
<dbReference type="SUPFAM" id="SSF52540">
    <property type="entry name" value="P-loop containing nucleoside triphosphate hydrolases"/>
    <property type="match status" value="1"/>
</dbReference>
<keyword evidence="2" id="KW-0547">Nucleotide-binding</keyword>